<dbReference type="PANTHER" id="PTHR43861">
    <property type="entry name" value="TRANS-ACONITATE 2-METHYLTRANSFERASE-RELATED"/>
    <property type="match status" value="1"/>
</dbReference>
<dbReference type="EC" id="2.1.1.-" evidence="4"/>
<feature type="binding site" evidence="4">
    <location>
        <position position="96"/>
    </location>
    <ligand>
        <name>S-adenosyl-L-methionine</name>
        <dbReference type="ChEBI" id="CHEBI:59789"/>
    </ligand>
</feature>
<evidence type="ECO:0000256" key="1">
    <source>
        <dbReference type="ARBA" id="ARBA00022603"/>
    </source>
</evidence>
<evidence type="ECO:0000313" key="7">
    <source>
        <dbReference type="Proteomes" id="UP001595387"/>
    </source>
</evidence>
<evidence type="ECO:0000256" key="3">
    <source>
        <dbReference type="ARBA" id="ARBA00022691"/>
    </source>
</evidence>
<protein>
    <recommendedName>
        <fullName evidence="4">Uncharacterized methyltransferase ACFODW_12160</fullName>
        <ecNumber evidence="4">2.1.1.-</ecNumber>
    </recommendedName>
</protein>
<keyword evidence="7" id="KW-1185">Reference proteome</keyword>
<organism evidence="6 7">
    <name type="scientific">Virgibacillus sediminis</name>
    <dbReference type="NCBI Taxonomy" id="202260"/>
    <lineage>
        <taxon>Bacteria</taxon>
        <taxon>Bacillati</taxon>
        <taxon>Bacillota</taxon>
        <taxon>Bacilli</taxon>
        <taxon>Bacillales</taxon>
        <taxon>Bacillaceae</taxon>
        <taxon>Virgibacillus</taxon>
    </lineage>
</organism>
<dbReference type="EMBL" id="JBHRRZ010000017">
    <property type="protein sequence ID" value="MFC2949090.1"/>
    <property type="molecule type" value="Genomic_DNA"/>
</dbReference>
<feature type="binding site" evidence="4">
    <location>
        <position position="53"/>
    </location>
    <ligand>
        <name>S-adenosyl-L-methionine</name>
        <dbReference type="ChEBI" id="CHEBI:59789"/>
    </ligand>
</feature>
<evidence type="ECO:0000256" key="2">
    <source>
        <dbReference type="ARBA" id="ARBA00022679"/>
    </source>
</evidence>
<dbReference type="InterPro" id="IPR029063">
    <property type="entry name" value="SAM-dependent_MTases_sf"/>
</dbReference>
<proteinExistence type="inferred from homology"/>
<dbReference type="InterPro" id="IPR023553">
    <property type="entry name" value="Uncharacterised_MeTfrase_YrrT"/>
</dbReference>
<evidence type="ECO:0000259" key="5">
    <source>
        <dbReference type="Pfam" id="PF13649"/>
    </source>
</evidence>
<dbReference type="HAMAP" id="MF_02100">
    <property type="entry name" value="Methyltr_YrrT"/>
    <property type="match status" value="1"/>
</dbReference>
<dbReference type="RefSeq" id="WP_390306802.1">
    <property type="nucleotide sequence ID" value="NZ_JBHRRZ010000017.1"/>
</dbReference>
<comment type="similarity">
    <text evidence="4">Belongs to the methyltransferase superfamily. YrrT family.</text>
</comment>
<dbReference type="CDD" id="cd02440">
    <property type="entry name" value="AdoMet_MTases"/>
    <property type="match status" value="1"/>
</dbReference>
<keyword evidence="3 4" id="KW-0949">S-adenosyl-L-methionine</keyword>
<sequence length="217" mass="24602">MGREFIEIFEGWAADYDKSVAGEDPQYAAVFHRYDEILQEVADRVKGTVLEFGTGTGNLAKKMMEVGHEVIGIEPSHSMRTIARGKFPNLTVLDGDFLTFPDIGKPVDTVASSYAFHHLSKDEKEKAVQQFGRMLPPGGRIIFADTMFRSEEEHDQAVKDARSRGFAALANDLEREFYPYTGDIKELFEKNGWKTRLERMNDFVWLLEAVKEQIGAD</sequence>
<comment type="caution">
    <text evidence="6">The sequence shown here is derived from an EMBL/GenBank/DDBJ whole genome shotgun (WGS) entry which is preliminary data.</text>
</comment>
<feature type="domain" description="Methyltransferase" evidence="5">
    <location>
        <begin position="49"/>
        <end position="139"/>
    </location>
</feature>
<gene>
    <name evidence="6" type="ORF">ACFODW_12160</name>
</gene>
<keyword evidence="1 4" id="KW-0489">Methyltransferase</keyword>
<dbReference type="GO" id="GO:0008168">
    <property type="term" value="F:methyltransferase activity"/>
    <property type="evidence" value="ECO:0007669"/>
    <property type="project" value="UniProtKB-KW"/>
</dbReference>
<dbReference type="Proteomes" id="UP001595387">
    <property type="component" value="Unassembled WGS sequence"/>
</dbReference>
<evidence type="ECO:0000313" key="6">
    <source>
        <dbReference type="EMBL" id="MFC2949090.1"/>
    </source>
</evidence>
<comment type="function">
    <text evidence="4">Could be a S-adenosyl-L-methionine-dependent methyltransferase.</text>
</comment>
<dbReference type="Gene3D" id="3.40.50.150">
    <property type="entry name" value="Vaccinia Virus protein VP39"/>
    <property type="match status" value="1"/>
</dbReference>
<dbReference type="PANTHER" id="PTHR43861:SF1">
    <property type="entry name" value="TRANS-ACONITATE 2-METHYLTRANSFERASE"/>
    <property type="match status" value="1"/>
</dbReference>
<dbReference type="Pfam" id="PF13649">
    <property type="entry name" value="Methyltransf_25"/>
    <property type="match status" value="1"/>
</dbReference>
<accession>A0ABV7A7T9</accession>
<keyword evidence="2 4" id="KW-0808">Transferase</keyword>
<dbReference type="InterPro" id="IPR041698">
    <property type="entry name" value="Methyltransf_25"/>
</dbReference>
<feature type="binding site" evidence="4">
    <location>
        <position position="74"/>
    </location>
    <ligand>
        <name>S-adenosyl-L-methionine</name>
        <dbReference type="ChEBI" id="CHEBI:59789"/>
    </ligand>
</feature>
<name>A0ABV7A7T9_9BACI</name>
<dbReference type="SUPFAM" id="SSF53335">
    <property type="entry name" value="S-adenosyl-L-methionine-dependent methyltransferases"/>
    <property type="match status" value="1"/>
</dbReference>
<evidence type="ECO:0000256" key="4">
    <source>
        <dbReference type="HAMAP-Rule" id="MF_02100"/>
    </source>
</evidence>
<dbReference type="GO" id="GO:0032259">
    <property type="term" value="P:methylation"/>
    <property type="evidence" value="ECO:0007669"/>
    <property type="project" value="UniProtKB-KW"/>
</dbReference>
<reference evidence="7" key="1">
    <citation type="journal article" date="2019" name="Int. J. Syst. Evol. Microbiol.">
        <title>The Global Catalogue of Microorganisms (GCM) 10K type strain sequencing project: providing services to taxonomists for standard genome sequencing and annotation.</title>
        <authorList>
            <consortium name="The Broad Institute Genomics Platform"/>
            <consortium name="The Broad Institute Genome Sequencing Center for Infectious Disease"/>
            <person name="Wu L."/>
            <person name="Ma J."/>
        </authorList>
    </citation>
    <scope>NUCLEOTIDE SEQUENCE [LARGE SCALE GENOMIC DNA]</scope>
    <source>
        <strain evidence="7">KCTC 13193</strain>
    </source>
</reference>